<sequence>MTARPAETIGAQRRRDPQSVLRLVDRILADKDRTANAKELLAGVSSALTRVLVSAGVVLYLASLVVHSAGLPWVLGGAVASAVGVRWRVQRRRSRRRPGKSGTSPSAPHPARGKQNQPRTSSPGDR</sequence>
<feature type="transmembrane region" description="Helical" evidence="2">
    <location>
        <begin position="40"/>
        <end position="63"/>
    </location>
</feature>
<evidence type="ECO:0000256" key="2">
    <source>
        <dbReference type="SAM" id="Phobius"/>
    </source>
</evidence>
<dbReference type="Proteomes" id="UP000580861">
    <property type="component" value="Unassembled WGS sequence"/>
</dbReference>
<feature type="compositionally biased region" description="Basic residues" evidence="1">
    <location>
        <begin position="88"/>
        <end position="99"/>
    </location>
</feature>
<feature type="compositionally biased region" description="Polar residues" evidence="1">
    <location>
        <begin position="114"/>
        <end position="126"/>
    </location>
</feature>
<dbReference type="AlphaFoldDB" id="A0A841BAX5"/>
<reference evidence="3 4" key="1">
    <citation type="submission" date="2020-08" db="EMBL/GenBank/DDBJ databases">
        <title>Sequencing the genomes of 1000 actinobacteria strains.</title>
        <authorList>
            <person name="Klenk H.-P."/>
        </authorList>
    </citation>
    <scope>NUCLEOTIDE SEQUENCE [LARGE SCALE GENOMIC DNA]</scope>
    <source>
        <strain evidence="3 4">DSM 45272</strain>
    </source>
</reference>
<keyword evidence="2" id="KW-0812">Transmembrane</keyword>
<feature type="transmembrane region" description="Helical" evidence="2">
    <location>
        <begin position="69"/>
        <end position="87"/>
    </location>
</feature>
<accession>A0A841BAX5</accession>
<evidence type="ECO:0000256" key="1">
    <source>
        <dbReference type="SAM" id="MobiDB-lite"/>
    </source>
</evidence>
<comment type="caution">
    <text evidence="3">The sequence shown here is derived from an EMBL/GenBank/DDBJ whole genome shotgun (WGS) entry which is preliminary data.</text>
</comment>
<protein>
    <submittedName>
        <fullName evidence="3">Flp pilus assembly protein TadB</fullName>
    </submittedName>
</protein>
<keyword evidence="2" id="KW-1133">Transmembrane helix</keyword>
<keyword evidence="2" id="KW-0472">Membrane</keyword>
<keyword evidence="4" id="KW-1185">Reference proteome</keyword>
<evidence type="ECO:0000313" key="4">
    <source>
        <dbReference type="Proteomes" id="UP000580861"/>
    </source>
</evidence>
<evidence type="ECO:0000313" key="3">
    <source>
        <dbReference type="EMBL" id="MBB5856467.1"/>
    </source>
</evidence>
<name>A0A841BAX5_9PSEU</name>
<dbReference type="EMBL" id="JACHMX010000001">
    <property type="protein sequence ID" value="MBB5856467.1"/>
    <property type="molecule type" value="Genomic_DNA"/>
</dbReference>
<gene>
    <name evidence="3" type="ORF">HDA45_006554</name>
</gene>
<proteinExistence type="predicted"/>
<feature type="region of interest" description="Disordered" evidence="1">
    <location>
        <begin position="88"/>
        <end position="126"/>
    </location>
</feature>
<organism evidence="3 4">
    <name type="scientific">Amycolatopsis umgeniensis</name>
    <dbReference type="NCBI Taxonomy" id="336628"/>
    <lineage>
        <taxon>Bacteria</taxon>
        <taxon>Bacillati</taxon>
        <taxon>Actinomycetota</taxon>
        <taxon>Actinomycetes</taxon>
        <taxon>Pseudonocardiales</taxon>
        <taxon>Pseudonocardiaceae</taxon>
        <taxon>Amycolatopsis</taxon>
    </lineage>
</organism>